<dbReference type="PRINTS" id="PR01415">
    <property type="entry name" value="ANKYRIN"/>
</dbReference>
<feature type="domain" description="F-box" evidence="6">
    <location>
        <begin position="1009"/>
        <end position="1041"/>
    </location>
</feature>
<dbReference type="PANTHER" id="PTHR24118">
    <property type="entry name" value="POTE ANKYRIN DOMAIN"/>
    <property type="match status" value="1"/>
</dbReference>
<feature type="repeat" description="WD" evidence="4">
    <location>
        <begin position="1151"/>
        <end position="1184"/>
    </location>
</feature>
<reference evidence="7 8" key="1">
    <citation type="submission" date="2020-02" db="EMBL/GenBank/DDBJ databases">
        <authorList>
            <person name="Ferguson B K."/>
        </authorList>
    </citation>
    <scope>NUCLEOTIDE SEQUENCE [LARGE SCALE GENOMIC DNA]</scope>
</reference>
<evidence type="ECO:0000256" key="2">
    <source>
        <dbReference type="ARBA" id="ARBA00022737"/>
    </source>
</evidence>
<dbReference type="Pfam" id="PF12937">
    <property type="entry name" value="F-box-like"/>
    <property type="match status" value="1"/>
</dbReference>
<dbReference type="Pfam" id="PF13857">
    <property type="entry name" value="Ank_5"/>
    <property type="match status" value="1"/>
</dbReference>
<proteinExistence type="predicted"/>
<dbReference type="Pfam" id="PF12125">
    <property type="entry name" value="Beta-TrCP_D"/>
    <property type="match status" value="1"/>
</dbReference>
<feature type="region of interest" description="Disordered" evidence="5">
    <location>
        <begin position="1"/>
        <end position="21"/>
    </location>
</feature>
<dbReference type="Pfam" id="PF00400">
    <property type="entry name" value="WD40"/>
    <property type="match status" value="2"/>
</dbReference>
<evidence type="ECO:0000256" key="3">
    <source>
        <dbReference type="PROSITE-ProRule" id="PRU00023"/>
    </source>
</evidence>
<dbReference type="SUPFAM" id="SSF50978">
    <property type="entry name" value="WD40 repeat-like"/>
    <property type="match status" value="1"/>
</dbReference>
<dbReference type="Gene3D" id="6.10.250.1840">
    <property type="match status" value="1"/>
</dbReference>
<name>A0A6H5I275_9HYME</name>
<dbReference type="PROSITE" id="PS50082">
    <property type="entry name" value="WD_REPEATS_2"/>
    <property type="match status" value="2"/>
</dbReference>
<dbReference type="InterPro" id="IPR036770">
    <property type="entry name" value="Ankyrin_rpt-contain_sf"/>
</dbReference>
<dbReference type="OrthoDB" id="19711at2759"/>
<dbReference type="AlphaFoldDB" id="A0A6H5I275"/>
<feature type="repeat" description="WD" evidence="4">
    <location>
        <begin position="1111"/>
        <end position="1150"/>
    </location>
</feature>
<dbReference type="InterPro" id="IPR002110">
    <property type="entry name" value="Ankyrin_rpt"/>
</dbReference>
<keyword evidence="1 4" id="KW-0853">WD repeat</keyword>
<dbReference type="PROSITE" id="PS50297">
    <property type="entry name" value="ANK_REP_REGION"/>
    <property type="match status" value="8"/>
</dbReference>
<dbReference type="Pfam" id="PF00023">
    <property type="entry name" value="Ank"/>
    <property type="match status" value="1"/>
</dbReference>
<dbReference type="InterPro" id="IPR001810">
    <property type="entry name" value="F-box_dom"/>
</dbReference>
<dbReference type="Proteomes" id="UP000479190">
    <property type="component" value="Unassembled WGS sequence"/>
</dbReference>
<gene>
    <name evidence="7" type="ORF">TBRA_LOCUS2424</name>
</gene>
<dbReference type="SMART" id="SM00248">
    <property type="entry name" value="ANK"/>
    <property type="match status" value="18"/>
</dbReference>
<sequence>MSVPHDNGSVQNVDINRDEREENNDHVIHLKQKSQEPDVTHFHTACKKGCYEEVEKFLKRNQDANCLVEETGDSPLHLALRSNDTKVAELLLRNDANPNIANKAGLTPLHIVCKYSPESDIAEILFELSNEKYRPIQIDAQDNRGWTPLYSAVVHANVYLFIFLLDKGANPNIPNAEAMTPLHTICQRYDFERLVKMLVECSHAKKQPLHIDAQDKLGWTPLQWALNCNHRKLVQALLRNGANPNLANREGHTPLHICCVRSDDYALAEMLLKICEEDYQLVDVDARDRRGDTPLHLALHYGNSNTAELLLRHGADPRVANAQELTPLHIICKNNCVGRDLVNTLIELGKDNFQPVLINAQDNNGNSPLHLALLYNRTSLIEPLLRNGADPNLANNKGCTALHIVCKRCNDVDLVEMLFEISKQVNQLVQVNIQDNYGNSPLHFALRYNRTNLIESLMKNGADPNLANAKGSTALHIVCKYYRSHVLAEMLFKNCNDRYQPVRVNAQDNYGNTPLHSALLYNHKNLIKVLLENGADPDIANEEKSTALHIICQKKYSNDSMNLFFKIIDDIQHTVHVNARDTLGNTPLHLALERENKNVAELLLRRGADSNMANKVGERPLHICLKKDDDDLALMFFKINDDIQRTVQVNARDKWGCTSLELAVKNLLPDAIDALVDHGANLSGFVFPSATYFIAAFEARRRDIHFKLRLASGLMAVAVRLVKRGFLLRQSHARTIMKLFARYELFESSVNVVELLRGDEKLSRQAKKIAINSSLSLYDLIQLPFEEAEKLVSFSDYCELGRSRKLRMLPRESAQACVDHLCEKLARGFFQGRSMIPLSRQASRRLTYDCHGPFFESNKNLCLTHLPATVSERERHTMNSAHSRQRADECDRTIEWKLGRLNIAMHRPFKFGQTKEDKTAPMTLLSDVGETKKEPSASMSAQFNEELDHCMKYFEKWNDFEQINCVEQLLSRMCHYQHGYINDYLKPMLQRDFISLLPKKGLDHVNETILSYLDNESLAAAELVCKEWHRVISDGMLWKKLIERKVRTDSVWRGLAERRGWIQYLFKPRHGEHHPNHTFYRNLFPKITRDIKNIDNNWRNGNFNLQRINCRSENSKGVYCLQYDDQKIVSGLRDNTIKIWDRNTLQCVKVLTGHTGSVLCLQYDDKVIISGSSDSTVRVWDANTDLLRKL</sequence>
<dbReference type="Gene3D" id="1.20.1280.50">
    <property type="match status" value="1"/>
</dbReference>
<dbReference type="InterPro" id="IPR036047">
    <property type="entry name" value="F-box-like_dom_sf"/>
</dbReference>
<dbReference type="InterPro" id="IPR036322">
    <property type="entry name" value="WD40_repeat_dom_sf"/>
</dbReference>
<dbReference type="Pfam" id="PF12796">
    <property type="entry name" value="Ank_2"/>
    <property type="match status" value="3"/>
</dbReference>
<dbReference type="PROSITE" id="PS50181">
    <property type="entry name" value="FBOX"/>
    <property type="match status" value="1"/>
</dbReference>
<dbReference type="PROSITE" id="PS50088">
    <property type="entry name" value="ANK_REPEAT"/>
    <property type="match status" value="8"/>
</dbReference>
<dbReference type="InterPro" id="IPR021977">
    <property type="entry name" value="Beta-TrCP_D"/>
</dbReference>
<feature type="repeat" description="ANK" evidence="3">
    <location>
        <begin position="510"/>
        <end position="542"/>
    </location>
</feature>
<dbReference type="SUPFAM" id="SSF81383">
    <property type="entry name" value="F-box domain"/>
    <property type="match status" value="1"/>
</dbReference>
<dbReference type="Gene3D" id="2.130.10.10">
    <property type="entry name" value="YVTN repeat-like/Quinoprotein amine dehydrogenase"/>
    <property type="match status" value="1"/>
</dbReference>
<dbReference type="PROSITE" id="PS50294">
    <property type="entry name" value="WD_REPEATS_REGION"/>
    <property type="match status" value="1"/>
</dbReference>
<feature type="repeat" description="ANK" evidence="3">
    <location>
        <begin position="364"/>
        <end position="396"/>
    </location>
</feature>
<keyword evidence="3" id="KW-0040">ANK repeat</keyword>
<evidence type="ECO:0000313" key="7">
    <source>
        <dbReference type="EMBL" id="CAB0030422.1"/>
    </source>
</evidence>
<evidence type="ECO:0000256" key="5">
    <source>
        <dbReference type="SAM" id="MobiDB-lite"/>
    </source>
</evidence>
<feature type="repeat" description="ANK" evidence="3">
    <location>
        <begin position="437"/>
        <end position="469"/>
    </location>
</feature>
<dbReference type="SMART" id="SM01028">
    <property type="entry name" value="Beta-TrCP_D"/>
    <property type="match status" value="1"/>
</dbReference>
<dbReference type="InterPro" id="IPR015943">
    <property type="entry name" value="WD40/YVTN_repeat-like_dom_sf"/>
</dbReference>
<feature type="repeat" description="ANK" evidence="3">
    <location>
        <begin position="583"/>
        <end position="615"/>
    </location>
</feature>
<accession>A0A6H5I275</accession>
<feature type="repeat" description="ANK" evidence="3">
    <location>
        <begin position="144"/>
        <end position="176"/>
    </location>
</feature>
<dbReference type="SUPFAM" id="SSF48403">
    <property type="entry name" value="Ankyrin repeat"/>
    <property type="match status" value="3"/>
</dbReference>
<keyword evidence="8" id="KW-1185">Reference proteome</keyword>
<evidence type="ECO:0000259" key="6">
    <source>
        <dbReference type="PROSITE" id="PS50181"/>
    </source>
</evidence>
<organism evidence="7 8">
    <name type="scientific">Trichogramma brassicae</name>
    <dbReference type="NCBI Taxonomy" id="86971"/>
    <lineage>
        <taxon>Eukaryota</taxon>
        <taxon>Metazoa</taxon>
        <taxon>Ecdysozoa</taxon>
        <taxon>Arthropoda</taxon>
        <taxon>Hexapoda</taxon>
        <taxon>Insecta</taxon>
        <taxon>Pterygota</taxon>
        <taxon>Neoptera</taxon>
        <taxon>Endopterygota</taxon>
        <taxon>Hymenoptera</taxon>
        <taxon>Apocrita</taxon>
        <taxon>Proctotrupomorpha</taxon>
        <taxon>Chalcidoidea</taxon>
        <taxon>Trichogrammatidae</taxon>
        <taxon>Trichogramma</taxon>
    </lineage>
</organism>
<feature type="repeat" description="ANK" evidence="3">
    <location>
        <begin position="290"/>
        <end position="322"/>
    </location>
</feature>
<dbReference type="EMBL" id="CADCXV010000480">
    <property type="protein sequence ID" value="CAB0030422.1"/>
    <property type="molecule type" value="Genomic_DNA"/>
</dbReference>
<evidence type="ECO:0000256" key="1">
    <source>
        <dbReference type="ARBA" id="ARBA00022574"/>
    </source>
</evidence>
<evidence type="ECO:0000313" key="8">
    <source>
        <dbReference type="Proteomes" id="UP000479190"/>
    </source>
</evidence>
<dbReference type="PANTHER" id="PTHR24118:SF100">
    <property type="entry name" value="FYVE-TYPE DOMAIN-CONTAINING PROTEIN"/>
    <property type="match status" value="1"/>
</dbReference>
<dbReference type="InterPro" id="IPR001680">
    <property type="entry name" value="WD40_rpt"/>
</dbReference>
<dbReference type="Gene3D" id="1.25.40.20">
    <property type="entry name" value="Ankyrin repeat-containing domain"/>
    <property type="match status" value="6"/>
</dbReference>
<feature type="repeat" description="ANK" evidence="3">
    <location>
        <begin position="71"/>
        <end position="103"/>
    </location>
</feature>
<dbReference type="GO" id="GO:0046983">
    <property type="term" value="F:protein dimerization activity"/>
    <property type="evidence" value="ECO:0007669"/>
    <property type="project" value="InterPro"/>
</dbReference>
<dbReference type="InterPro" id="IPR019775">
    <property type="entry name" value="WD40_repeat_CS"/>
</dbReference>
<dbReference type="SMART" id="SM00320">
    <property type="entry name" value="WD40"/>
    <property type="match status" value="2"/>
</dbReference>
<evidence type="ECO:0000256" key="4">
    <source>
        <dbReference type="PROSITE-ProRule" id="PRU00221"/>
    </source>
</evidence>
<feature type="repeat" description="ANK" evidence="3">
    <location>
        <begin position="217"/>
        <end position="249"/>
    </location>
</feature>
<protein>
    <recommendedName>
        <fullName evidence="6">F-box domain-containing protein</fullName>
    </recommendedName>
</protein>
<dbReference type="PROSITE" id="PS00678">
    <property type="entry name" value="WD_REPEATS_1"/>
    <property type="match status" value="1"/>
</dbReference>
<keyword evidence="2" id="KW-0677">Repeat</keyword>